<evidence type="ECO:0000313" key="7">
    <source>
        <dbReference type="EMBL" id="OGK21800.1"/>
    </source>
</evidence>
<dbReference type="InterPro" id="IPR045584">
    <property type="entry name" value="Pilin-like"/>
</dbReference>
<evidence type="ECO:0000256" key="6">
    <source>
        <dbReference type="SAM" id="Phobius"/>
    </source>
</evidence>
<dbReference type="Proteomes" id="UP000177026">
    <property type="component" value="Unassembled WGS sequence"/>
</dbReference>
<dbReference type="PANTHER" id="PTHR30093">
    <property type="entry name" value="GENERAL SECRETION PATHWAY PROTEIN G"/>
    <property type="match status" value="1"/>
</dbReference>
<accession>A0A1F7GS32</accession>
<dbReference type="NCBIfam" id="TIGR02532">
    <property type="entry name" value="IV_pilin_GFxxxE"/>
    <property type="match status" value="1"/>
</dbReference>
<dbReference type="PANTHER" id="PTHR30093:SF44">
    <property type="entry name" value="TYPE II SECRETION SYSTEM CORE PROTEIN G"/>
    <property type="match status" value="1"/>
</dbReference>
<keyword evidence="2" id="KW-0488">Methylation</keyword>
<evidence type="ECO:0000256" key="2">
    <source>
        <dbReference type="ARBA" id="ARBA00022481"/>
    </source>
</evidence>
<dbReference type="AlphaFoldDB" id="A0A1F7GS32"/>
<dbReference type="Pfam" id="PF07963">
    <property type="entry name" value="N_methyl"/>
    <property type="match status" value="1"/>
</dbReference>
<evidence type="ECO:0000313" key="8">
    <source>
        <dbReference type="Proteomes" id="UP000177026"/>
    </source>
</evidence>
<reference evidence="7 8" key="1">
    <citation type="journal article" date="2016" name="Nat. Commun.">
        <title>Thousands of microbial genomes shed light on interconnected biogeochemical processes in an aquifer system.</title>
        <authorList>
            <person name="Anantharaman K."/>
            <person name="Brown C.T."/>
            <person name="Hug L.A."/>
            <person name="Sharon I."/>
            <person name="Castelle C.J."/>
            <person name="Probst A.J."/>
            <person name="Thomas B.C."/>
            <person name="Singh A."/>
            <person name="Wilkins M.J."/>
            <person name="Karaoz U."/>
            <person name="Brodie E.L."/>
            <person name="Williams K.H."/>
            <person name="Hubbard S.S."/>
            <person name="Banfield J.F."/>
        </authorList>
    </citation>
    <scope>NUCLEOTIDE SEQUENCE [LARGE SCALE GENOMIC DNA]</scope>
</reference>
<gene>
    <name evidence="7" type="ORF">A2866_03495</name>
</gene>
<evidence type="ECO:0008006" key="9">
    <source>
        <dbReference type="Google" id="ProtNLM"/>
    </source>
</evidence>
<organism evidence="7 8">
    <name type="scientific">Candidatus Roizmanbacteria bacterium RIFCSPHIGHO2_01_FULL_39_8</name>
    <dbReference type="NCBI Taxonomy" id="1802033"/>
    <lineage>
        <taxon>Bacteria</taxon>
        <taxon>Candidatus Roizmaniibacteriota</taxon>
    </lineage>
</organism>
<keyword evidence="3 6" id="KW-0812">Transmembrane</keyword>
<protein>
    <recommendedName>
        <fullName evidence="9">Type II secretion system protein GspG C-terminal domain-containing protein</fullName>
    </recommendedName>
</protein>
<evidence type="ECO:0000256" key="4">
    <source>
        <dbReference type="ARBA" id="ARBA00022989"/>
    </source>
</evidence>
<keyword evidence="5 6" id="KW-0472">Membrane</keyword>
<sequence>MKKGFTLIELIIVMAIIGILGTAGSFAYQSTLASARDAKRKATIKEIQTAIETYKAIHGTYPANSENDLSGWDCSDLGLSFIDPLTDDELVKQQPKDPDIAKDPADCGYRYLYYSNTTDCGAPYYILVAHVESTGNLDVTQIPDCYPAKSYFSFPDDATHYQAFGVGDEE</sequence>
<evidence type="ECO:0000256" key="1">
    <source>
        <dbReference type="ARBA" id="ARBA00004167"/>
    </source>
</evidence>
<dbReference type="Gene3D" id="3.30.700.10">
    <property type="entry name" value="Glycoprotein, Type 4 Pilin"/>
    <property type="match status" value="1"/>
</dbReference>
<comment type="caution">
    <text evidence="7">The sequence shown here is derived from an EMBL/GenBank/DDBJ whole genome shotgun (WGS) entry which is preliminary data.</text>
</comment>
<evidence type="ECO:0000256" key="5">
    <source>
        <dbReference type="ARBA" id="ARBA00023136"/>
    </source>
</evidence>
<name>A0A1F7GS32_9BACT</name>
<keyword evidence="4 6" id="KW-1133">Transmembrane helix</keyword>
<dbReference type="InterPro" id="IPR012902">
    <property type="entry name" value="N_methyl_site"/>
</dbReference>
<feature type="transmembrane region" description="Helical" evidence="6">
    <location>
        <begin position="7"/>
        <end position="28"/>
    </location>
</feature>
<proteinExistence type="predicted"/>
<dbReference type="SUPFAM" id="SSF54523">
    <property type="entry name" value="Pili subunits"/>
    <property type="match status" value="1"/>
</dbReference>
<comment type="subcellular location">
    <subcellularLocation>
        <location evidence="1">Membrane</location>
        <topology evidence="1">Single-pass membrane protein</topology>
    </subcellularLocation>
</comment>
<dbReference type="EMBL" id="MFZI01000012">
    <property type="protein sequence ID" value="OGK21800.1"/>
    <property type="molecule type" value="Genomic_DNA"/>
</dbReference>
<evidence type="ECO:0000256" key="3">
    <source>
        <dbReference type="ARBA" id="ARBA00022692"/>
    </source>
</evidence>
<dbReference type="PROSITE" id="PS00409">
    <property type="entry name" value="PROKAR_NTER_METHYL"/>
    <property type="match status" value="1"/>
</dbReference>
<dbReference type="GO" id="GO:0016020">
    <property type="term" value="C:membrane"/>
    <property type="evidence" value="ECO:0007669"/>
    <property type="project" value="UniProtKB-SubCell"/>
</dbReference>